<comment type="subcellular location">
    <subcellularLocation>
        <location evidence="1 9">Cell membrane</location>
        <topology evidence="1">Multi-pass membrane protein</topology>
    </subcellularLocation>
    <subcellularLocation>
        <location evidence="9">Bacterial flagellum basal body</location>
    </subcellularLocation>
</comment>
<evidence type="ECO:0000313" key="10">
    <source>
        <dbReference type="EMBL" id="OCA83824.1"/>
    </source>
</evidence>
<dbReference type="InterPro" id="IPR002191">
    <property type="entry name" value="Bac_export_3"/>
</dbReference>
<evidence type="ECO:0000256" key="3">
    <source>
        <dbReference type="ARBA" id="ARBA00021718"/>
    </source>
</evidence>
<evidence type="ECO:0000256" key="1">
    <source>
        <dbReference type="ARBA" id="ARBA00004651"/>
    </source>
</evidence>
<dbReference type="RefSeq" id="WP_065411471.1">
    <property type="nucleotide sequence ID" value="NZ_MAYT01000028.1"/>
</dbReference>
<comment type="function">
    <text evidence="9">Role in flagellar biosynthesis.</text>
</comment>
<proteinExistence type="inferred from homology"/>
<dbReference type="PIRSF" id="PIRSF004669">
    <property type="entry name" value="FliQ"/>
    <property type="match status" value="1"/>
</dbReference>
<protein>
    <recommendedName>
        <fullName evidence="3 9">Flagellar biosynthetic protein FliQ</fullName>
    </recommendedName>
</protein>
<dbReference type="PANTHER" id="PTHR34040:SF2">
    <property type="entry name" value="FLAGELLAR BIOSYNTHETIC PROTEIN FLIQ"/>
    <property type="match status" value="1"/>
</dbReference>
<evidence type="ECO:0000313" key="11">
    <source>
        <dbReference type="Proteomes" id="UP000092578"/>
    </source>
</evidence>
<feature type="transmembrane region" description="Helical" evidence="9">
    <location>
        <begin position="14"/>
        <end position="38"/>
    </location>
</feature>
<evidence type="ECO:0000256" key="5">
    <source>
        <dbReference type="ARBA" id="ARBA00022692"/>
    </source>
</evidence>
<evidence type="ECO:0000256" key="7">
    <source>
        <dbReference type="ARBA" id="ARBA00023136"/>
    </source>
</evidence>
<evidence type="ECO:0000256" key="8">
    <source>
        <dbReference type="ARBA" id="ARBA00023143"/>
    </source>
</evidence>
<dbReference type="NCBIfam" id="TIGR01402">
    <property type="entry name" value="fliQ"/>
    <property type="match status" value="1"/>
</dbReference>
<keyword evidence="4 9" id="KW-1003">Cell membrane</keyword>
<evidence type="ECO:0000256" key="4">
    <source>
        <dbReference type="ARBA" id="ARBA00022475"/>
    </source>
</evidence>
<dbReference type="GO" id="GO:0009306">
    <property type="term" value="P:protein secretion"/>
    <property type="evidence" value="ECO:0007669"/>
    <property type="project" value="InterPro"/>
</dbReference>
<gene>
    <name evidence="9" type="primary">fliQ</name>
    <name evidence="10" type="ORF">A8F95_12630</name>
</gene>
<keyword evidence="7 9" id="KW-0472">Membrane</keyword>
<keyword evidence="11" id="KW-1185">Reference proteome</keyword>
<comment type="caution">
    <text evidence="10">The sequence shown here is derived from an EMBL/GenBank/DDBJ whole genome shotgun (WGS) entry which is preliminary data.</text>
</comment>
<dbReference type="PANTHER" id="PTHR34040">
    <property type="entry name" value="FLAGELLAR BIOSYNTHETIC PROTEIN FLIQ"/>
    <property type="match status" value="1"/>
</dbReference>
<reference evidence="11" key="1">
    <citation type="submission" date="2016-05" db="EMBL/GenBank/DDBJ databases">
        <authorList>
            <person name="Liu B."/>
            <person name="Wang J."/>
            <person name="Zhu Y."/>
            <person name="Liu G."/>
            <person name="Chen Q."/>
            <person name="Chen Z."/>
            <person name="Lan J."/>
            <person name="Che J."/>
            <person name="Ge C."/>
            <person name="Shi H."/>
            <person name="Pan Z."/>
            <person name="Liu X."/>
        </authorList>
    </citation>
    <scope>NUCLEOTIDE SEQUENCE [LARGE SCALE GENOMIC DNA]</scope>
    <source>
        <strain evidence="11">FJAT-27215</strain>
    </source>
</reference>
<keyword evidence="6 9" id="KW-1133">Transmembrane helix</keyword>
<evidence type="ECO:0000256" key="9">
    <source>
        <dbReference type="RuleBase" id="RU364090"/>
    </source>
</evidence>
<dbReference type="EMBL" id="MAYT01000028">
    <property type="protein sequence ID" value="OCA83824.1"/>
    <property type="molecule type" value="Genomic_DNA"/>
</dbReference>
<comment type="similarity">
    <text evidence="2 9">Belongs to the FliQ/MopD/SpaQ family.</text>
</comment>
<dbReference type="Pfam" id="PF01313">
    <property type="entry name" value="Bac_export_3"/>
    <property type="match status" value="1"/>
</dbReference>
<dbReference type="GO" id="GO:0005886">
    <property type="term" value="C:plasma membrane"/>
    <property type="evidence" value="ECO:0007669"/>
    <property type="project" value="UniProtKB-SubCell"/>
</dbReference>
<evidence type="ECO:0000256" key="6">
    <source>
        <dbReference type="ARBA" id="ARBA00022989"/>
    </source>
</evidence>
<dbReference type="InterPro" id="IPR006305">
    <property type="entry name" value="FliQ"/>
</dbReference>
<feature type="transmembrane region" description="Helical" evidence="9">
    <location>
        <begin position="50"/>
        <end position="70"/>
    </location>
</feature>
<dbReference type="Proteomes" id="UP000092578">
    <property type="component" value="Unassembled WGS sequence"/>
</dbReference>
<evidence type="ECO:0000256" key="2">
    <source>
        <dbReference type="ARBA" id="ARBA00006156"/>
    </source>
</evidence>
<dbReference type="PRINTS" id="PR00952">
    <property type="entry name" value="TYPE3IMQPROT"/>
</dbReference>
<dbReference type="GO" id="GO:0009425">
    <property type="term" value="C:bacterial-type flagellum basal body"/>
    <property type="evidence" value="ECO:0007669"/>
    <property type="project" value="UniProtKB-SubCell"/>
</dbReference>
<organism evidence="10 11">
    <name type="scientific">Pseudobacillus wudalianchiensis</name>
    <dbReference type="NCBI Taxonomy" id="1743143"/>
    <lineage>
        <taxon>Bacteria</taxon>
        <taxon>Bacillati</taxon>
        <taxon>Bacillota</taxon>
        <taxon>Bacilli</taxon>
        <taxon>Bacillales</taxon>
        <taxon>Bacillaceae</taxon>
        <taxon>Pseudobacillus</taxon>
    </lineage>
</organism>
<name>A0A1B9AIZ0_9BACI</name>
<accession>A0A1B9AIZ0</accession>
<dbReference type="GO" id="GO:0044780">
    <property type="term" value="P:bacterial-type flagellum assembly"/>
    <property type="evidence" value="ECO:0007669"/>
    <property type="project" value="InterPro"/>
</dbReference>
<dbReference type="AlphaFoldDB" id="A0A1B9AIZ0"/>
<keyword evidence="8 9" id="KW-0975">Bacterial flagellum</keyword>
<keyword evidence="5 9" id="KW-0812">Transmembrane</keyword>
<sequence>MNSEMVISLAEKGVYTTIIVCGPLLMIALVVGLAVSIFQATTQIQEQTLAFIPKIVAVLIGLIFFGPWMLSKMLSYTLDMFTNLTRFVG</sequence>